<evidence type="ECO:0000313" key="2">
    <source>
        <dbReference type="EMBL" id="ABY36735.1"/>
    </source>
</evidence>
<protein>
    <recommendedName>
        <fullName evidence="1">Peptidase C39-like domain-containing protein</fullName>
    </recommendedName>
</protein>
<organism evidence="2 3">
    <name type="scientific">Chloroflexus aurantiacus (strain ATCC 29366 / DSM 635 / J-10-fl)</name>
    <dbReference type="NCBI Taxonomy" id="324602"/>
    <lineage>
        <taxon>Bacteria</taxon>
        <taxon>Bacillati</taxon>
        <taxon>Chloroflexota</taxon>
        <taxon>Chloroflexia</taxon>
        <taxon>Chloroflexales</taxon>
        <taxon>Chloroflexineae</taxon>
        <taxon>Chloroflexaceae</taxon>
        <taxon>Chloroflexus</taxon>
    </lineage>
</organism>
<evidence type="ECO:0000313" key="3">
    <source>
        <dbReference type="Proteomes" id="UP000002008"/>
    </source>
</evidence>
<sequence length="346" mass="37948">MTPHHLLYHWDEAAIDTWERAAPVSADDPHARIAMVSPPLVTHDALSIIPSWIADTPSASWIELQLRVQQHGTWSTWFRLAAWDSDGTHRTSFADQRHEAGTVATDTLQLHTPAQAVQVRVLLCGLPGADMPAMSELFLCITTTAQPVTASTQPSLSAISLPLLLCQYDYPGGEGWCSPTTVQMVLAYWHAQVADPRLAPFAERTTLPDLTVAGIFDPGWDGTGNWSFNTAFAAQFGLRAYVTRFDTLEQVSRWTAAGVPVIISVAWEHGQVDDAPGRTSGHLTIVRGFTDTHALIAEPAGRERILRAYPQSQLATAWQANSVGTVYLIYPPDWPRPEPGPTDAWV</sequence>
<dbReference type="Proteomes" id="UP000002008">
    <property type="component" value="Chromosome"/>
</dbReference>
<feature type="domain" description="Peptidase C39-like" evidence="1">
    <location>
        <begin position="167"/>
        <end position="299"/>
    </location>
</feature>
<dbReference type="STRING" id="324602.Caur_3551"/>
<dbReference type="HOGENOM" id="CLU_054370_0_0_0"/>
<dbReference type="RefSeq" id="WP_012259388.1">
    <property type="nucleotide sequence ID" value="NC_010175.1"/>
</dbReference>
<dbReference type="EMBL" id="CP000909">
    <property type="protein sequence ID" value="ABY36735.1"/>
    <property type="molecule type" value="Genomic_DNA"/>
</dbReference>
<dbReference type="InParanoid" id="A9WA53"/>
<dbReference type="EnsemblBacteria" id="ABY36735">
    <property type="protein sequence ID" value="ABY36735"/>
    <property type="gene ID" value="Caur_3551"/>
</dbReference>
<reference evidence="3" key="1">
    <citation type="journal article" date="2011" name="BMC Genomics">
        <title>Complete genome sequence of the filamentous anoxygenic phototrophic bacterium Chloroflexus aurantiacus.</title>
        <authorList>
            <person name="Tang K.H."/>
            <person name="Barry K."/>
            <person name="Chertkov O."/>
            <person name="Dalin E."/>
            <person name="Han C.S."/>
            <person name="Hauser L.J."/>
            <person name="Honchak B.M."/>
            <person name="Karbach L.E."/>
            <person name="Land M.L."/>
            <person name="Lapidus A."/>
            <person name="Larimer F.W."/>
            <person name="Mikhailova N."/>
            <person name="Pitluck S."/>
            <person name="Pierson B.K."/>
            <person name="Blankenship R.E."/>
        </authorList>
    </citation>
    <scope>NUCLEOTIDE SEQUENCE [LARGE SCALE GENOMIC DNA]</scope>
    <source>
        <strain evidence="3">ATCC 29366 / DSM 635 / J-10-fl</strain>
    </source>
</reference>
<gene>
    <name evidence="2" type="ordered locus">Caur_3551</name>
</gene>
<dbReference type="KEGG" id="cau:Caur_3551"/>
<dbReference type="CDD" id="cd02549">
    <property type="entry name" value="Peptidase_C39A"/>
    <property type="match status" value="1"/>
</dbReference>
<dbReference type="InterPro" id="IPR039563">
    <property type="entry name" value="Peptidase_C39_single_dom"/>
</dbReference>
<name>A9WA53_CHLAA</name>
<dbReference type="Pfam" id="PF13529">
    <property type="entry name" value="Peptidase_C39_2"/>
    <property type="match status" value="1"/>
</dbReference>
<dbReference type="PATRIC" id="fig|324602.8.peg.4000"/>
<dbReference type="Gene3D" id="3.90.70.10">
    <property type="entry name" value="Cysteine proteinases"/>
    <property type="match status" value="1"/>
</dbReference>
<evidence type="ECO:0000259" key="1">
    <source>
        <dbReference type="Pfam" id="PF13529"/>
    </source>
</evidence>
<accession>A9WA53</accession>
<dbReference type="eggNOG" id="COG3271">
    <property type="taxonomic scope" value="Bacteria"/>
</dbReference>
<proteinExistence type="predicted"/>
<keyword evidence="3" id="KW-1185">Reference proteome</keyword>
<dbReference type="AlphaFoldDB" id="A9WA53"/>
<dbReference type="InterPro" id="IPR039564">
    <property type="entry name" value="Peptidase_C39-like"/>
</dbReference>